<organism evidence="2">
    <name type="scientific">Anguilla anguilla</name>
    <name type="common">European freshwater eel</name>
    <name type="synonym">Muraena anguilla</name>
    <dbReference type="NCBI Taxonomy" id="7936"/>
    <lineage>
        <taxon>Eukaryota</taxon>
        <taxon>Metazoa</taxon>
        <taxon>Chordata</taxon>
        <taxon>Craniata</taxon>
        <taxon>Vertebrata</taxon>
        <taxon>Euteleostomi</taxon>
        <taxon>Actinopterygii</taxon>
        <taxon>Neopterygii</taxon>
        <taxon>Teleostei</taxon>
        <taxon>Anguilliformes</taxon>
        <taxon>Anguillidae</taxon>
        <taxon>Anguilla</taxon>
    </lineage>
</organism>
<dbReference type="AlphaFoldDB" id="A0A0E9SBN0"/>
<evidence type="ECO:0000313" key="2">
    <source>
        <dbReference type="EMBL" id="JAH37913.1"/>
    </source>
</evidence>
<proteinExistence type="predicted"/>
<reference evidence="2" key="2">
    <citation type="journal article" date="2015" name="Fish Shellfish Immunol.">
        <title>Early steps in the European eel (Anguilla anguilla)-Vibrio vulnificus interaction in the gills: Role of the RtxA13 toxin.</title>
        <authorList>
            <person name="Callol A."/>
            <person name="Pajuelo D."/>
            <person name="Ebbesson L."/>
            <person name="Teles M."/>
            <person name="MacKenzie S."/>
            <person name="Amaro C."/>
        </authorList>
    </citation>
    <scope>NUCLEOTIDE SEQUENCE</scope>
</reference>
<dbReference type="EMBL" id="GBXM01070664">
    <property type="protein sequence ID" value="JAH37913.1"/>
    <property type="molecule type" value="Transcribed_RNA"/>
</dbReference>
<keyword evidence="1" id="KW-0472">Membrane</keyword>
<sequence>MFHILRMFYMQMVSIVLKLPQYYKAIAIIYFYFILNLQ</sequence>
<evidence type="ECO:0000256" key="1">
    <source>
        <dbReference type="SAM" id="Phobius"/>
    </source>
</evidence>
<reference evidence="2" key="1">
    <citation type="submission" date="2014-11" db="EMBL/GenBank/DDBJ databases">
        <authorList>
            <person name="Amaro Gonzalez C."/>
        </authorList>
    </citation>
    <scope>NUCLEOTIDE SEQUENCE</scope>
</reference>
<keyword evidence="1" id="KW-1133">Transmembrane helix</keyword>
<accession>A0A0E9SBN0</accession>
<name>A0A0E9SBN0_ANGAN</name>
<protein>
    <submittedName>
        <fullName evidence="2">Uncharacterized protein</fullName>
    </submittedName>
</protein>
<keyword evidence="1" id="KW-0812">Transmembrane</keyword>
<feature type="transmembrane region" description="Helical" evidence="1">
    <location>
        <begin position="21"/>
        <end position="37"/>
    </location>
</feature>